<evidence type="ECO:0000256" key="4">
    <source>
        <dbReference type="ARBA" id="ARBA00048391"/>
    </source>
</evidence>
<dbReference type="PANTHER" id="PTHR18895:SF74">
    <property type="entry name" value="MTRF1L RELEASE FACTOR GLUTAMINE METHYLTRANSFERASE"/>
    <property type="match status" value="1"/>
</dbReference>
<dbReference type="InterPro" id="IPR050320">
    <property type="entry name" value="N5-glutamine_MTase"/>
</dbReference>
<feature type="binding site" evidence="5">
    <location>
        <position position="167"/>
    </location>
    <ligand>
        <name>S-adenosyl-L-methionine</name>
        <dbReference type="ChEBI" id="CHEBI:59789"/>
    </ligand>
</feature>
<evidence type="ECO:0000313" key="8">
    <source>
        <dbReference type="EMBL" id="MCX2982480.1"/>
    </source>
</evidence>
<dbReference type="InterPro" id="IPR002052">
    <property type="entry name" value="DNA_methylase_N6_adenine_CS"/>
</dbReference>
<keyword evidence="1 5" id="KW-0489">Methyltransferase</keyword>
<gene>
    <name evidence="5 8" type="primary">prmC</name>
    <name evidence="8" type="ORF">EYC98_16570</name>
</gene>
<dbReference type="PANTHER" id="PTHR18895">
    <property type="entry name" value="HEMK METHYLTRANSFERASE"/>
    <property type="match status" value="1"/>
</dbReference>
<evidence type="ECO:0000256" key="2">
    <source>
        <dbReference type="ARBA" id="ARBA00022679"/>
    </source>
</evidence>
<dbReference type="InterPro" id="IPR004556">
    <property type="entry name" value="HemK-like"/>
</dbReference>
<dbReference type="NCBIfam" id="TIGR03534">
    <property type="entry name" value="RF_mod_PrmC"/>
    <property type="match status" value="1"/>
</dbReference>
<feature type="binding site" evidence="5">
    <location>
        <position position="139"/>
    </location>
    <ligand>
        <name>S-adenosyl-L-methionine</name>
        <dbReference type="ChEBI" id="CHEBI:59789"/>
    </ligand>
</feature>
<comment type="similarity">
    <text evidence="5">Belongs to the protein N5-glutamine methyltransferase family. PrmC subfamily.</text>
</comment>
<feature type="binding site" evidence="5">
    <location>
        <begin position="183"/>
        <end position="186"/>
    </location>
    <ligand>
        <name>substrate</name>
    </ligand>
</feature>
<reference evidence="8" key="1">
    <citation type="submission" date="2019-02" db="EMBL/GenBank/DDBJ databases">
        <authorList>
            <person name="Li S.-H."/>
        </authorList>
    </citation>
    <scope>NUCLEOTIDE SEQUENCE</scope>
    <source>
        <strain evidence="8">IMCC14734</strain>
    </source>
</reference>
<dbReference type="GO" id="GO:0032259">
    <property type="term" value="P:methylation"/>
    <property type="evidence" value="ECO:0007669"/>
    <property type="project" value="UniProtKB-KW"/>
</dbReference>
<keyword evidence="3 5" id="KW-0949">S-adenosyl-L-methionine</keyword>
<evidence type="ECO:0000256" key="1">
    <source>
        <dbReference type="ARBA" id="ARBA00022603"/>
    </source>
</evidence>
<evidence type="ECO:0000259" key="6">
    <source>
        <dbReference type="Pfam" id="PF05175"/>
    </source>
</evidence>
<feature type="domain" description="Release factor glutamine methyltransferase N-terminal" evidence="7">
    <location>
        <begin position="17"/>
        <end position="72"/>
    </location>
</feature>
<dbReference type="InterPro" id="IPR040758">
    <property type="entry name" value="PrmC_N"/>
</dbReference>
<dbReference type="RefSeq" id="WP_279246497.1">
    <property type="nucleotide sequence ID" value="NZ_SHNN01000003.1"/>
</dbReference>
<dbReference type="EC" id="2.1.1.297" evidence="5"/>
<comment type="function">
    <text evidence="5">Methylates the class 1 translation termination release factors RF1/PrfA and RF2/PrfB on the glutamine residue of the universally conserved GGQ motif.</text>
</comment>
<dbReference type="Pfam" id="PF17827">
    <property type="entry name" value="PrmC_N"/>
    <property type="match status" value="1"/>
</dbReference>
<evidence type="ECO:0000259" key="7">
    <source>
        <dbReference type="Pfam" id="PF17827"/>
    </source>
</evidence>
<dbReference type="Gene3D" id="1.10.8.10">
    <property type="entry name" value="DNA helicase RuvA subunit, C-terminal domain"/>
    <property type="match status" value="1"/>
</dbReference>
<dbReference type="Proteomes" id="UP001143362">
    <property type="component" value="Unassembled WGS sequence"/>
</dbReference>
<comment type="caution">
    <text evidence="8">The sequence shown here is derived from an EMBL/GenBank/DDBJ whole genome shotgun (WGS) entry which is preliminary data.</text>
</comment>
<protein>
    <recommendedName>
        <fullName evidence="5">Release factor glutamine methyltransferase</fullName>
        <shortName evidence="5">RF MTase</shortName>
        <ecNumber evidence="5">2.1.1.297</ecNumber>
    </recommendedName>
    <alternativeName>
        <fullName evidence="5">N5-glutamine methyltransferase PrmC</fullName>
    </alternativeName>
    <alternativeName>
        <fullName evidence="5">Protein-(glutamine-N5) MTase PrmC</fullName>
    </alternativeName>
    <alternativeName>
        <fullName evidence="5">Protein-glutamine N-methyltransferase PrmC</fullName>
    </alternativeName>
</protein>
<dbReference type="Pfam" id="PF05175">
    <property type="entry name" value="MTS"/>
    <property type="match status" value="1"/>
</dbReference>
<sequence>MASVAELLALAADLPGGEAAREAEVLLCFYLQRQRNYLFAWPEAQVDAAQQQAYLTALERRRLGEPLAYITGEREFWSLTLKVNQHTLIPRADTEALVEWALDLKLPATAAIADLGSGSGAVALALASERPLWQVCATDISTEALAVLADNVKRLALANVELRAGSWFEPFSEQPDWQLLVSNPPYIESSDVHLEQGDLRFEPRQALASGSDGLDAIRRLVEQAPLHLAASGWLLLEHGYNQAPAVRELLEKRGFSAVQSRRDLAGIERVSGGCWLPPASV</sequence>
<dbReference type="EMBL" id="SHNN01000003">
    <property type="protein sequence ID" value="MCX2982480.1"/>
    <property type="molecule type" value="Genomic_DNA"/>
</dbReference>
<evidence type="ECO:0000313" key="9">
    <source>
        <dbReference type="Proteomes" id="UP001143362"/>
    </source>
</evidence>
<dbReference type="GO" id="GO:0102559">
    <property type="term" value="F:peptide chain release factor N(5)-glutamine methyltransferase activity"/>
    <property type="evidence" value="ECO:0007669"/>
    <property type="project" value="UniProtKB-EC"/>
</dbReference>
<dbReference type="InterPro" id="IPR029063">
    <property type="entry name" value="SAM-dependent_MTases_sf"/>
</dbReference>
<comment type="catalytic activity">
    <reaction evidence="4 5">
        <text>L-glutaminyl-[peptide chain release factor] + S-adenosyl-L-methionine = N(5)-methyl-L-glutaminyl-[peptide chain release factor] + S-adenosyl-L-homocysteine + H(+)</text>
        <dbReference type="Rhea" id="RHEA:42896"/>
        <dbReference type="Rhea" id="RHEA-COMP:10271"/>
        <dbReference type="Rhea" id="RHEA-COMP:10272"/>
        <dbReference type="ChEBI" id="CHEBI:15378"/>
        <dbReference type="ChEBI" id="CHEBI:30011"/>
        <dbReference type="ChEBI" id="CHEBI:57856"/>
        <dbReference type="ChEBI" id="CHEBI:59789"/>
        <dbReference type="ChEBI" id="CHEBI:61891"/>
        <dbReference type="EC" id="2.1.1.297"/>
    </reaction>
</comment>
<keyword evidence="9" id="KW-1185">Reference proteome</keyword>
<name>A0ABT3TJI9_9GAMM</name>
<evidence type="ECO:0000256" key="3">
    <source>
        <dbReference type="ARBA" id="ARBA00022691"/>
    </source>
</evidence>
<keyword evidence="2 5" id="KW-0808">Transferase</keyword>
<dbReference type="InterPro" id="IPR019874">
    <property type="entry name" value="RF_methyltr_PrmC"/>
</dbReference>
<dbReference type="SUPFAM" id="SSF53335">
    <property type="entry name" value="S-adenosyl-L-methionine-dependent methyltransferases"/>
    <property type="match status" value="1"/>
</dbReference>
<dbReference type="CDD" id="cd02440">
    <property type="entry name" value="AdoMet_MTases"/>
    <property type="match status" value="1"/>
</dbReference>
<evidence type="ECO:0000256" key="5">
    <source>
        <dbReference type="HAMAP-Rule" id="MF_02126"/>
    </source>
</evidence>
<feature type="binding site" evidence="5">
    <location>
        <position position="183"/>
    </location>
    <ligand>
        <name>S-adenosyl-L-methionine</name>
        <dbReference type="ChEBI" id="CHEBI:59789"/>
    </ligand>
</feature>
<dbReference type="Gene3D" id="3.40.50.150">
    <property type="entry name" value="Vaccinia Virus protein VP39"/>
    <property type="match status" value="1"/>
</dbReference>
<dbReference type="NCBIfam" id="TIGR00536">
    <property type="entry name" value="hemK_fam"/>
    <property type="match status" value="1"/>
</dbReference>
<feature type="domain" description="Methyltransferase small" evidence="6">
    <location>
        <begin position="107"/>
        <end position="193"/>
    </location>
</feature>
<accession>A0ABT3TJI9</accession>
<proteinExistence type="inferred from homology"/>
<feature type="binding site" evidence="5">
    <location>
        <begin position="116"/>
        <end position="120"/>
    </location>
    <ligand>
        <name>S-adenosyl-L-methionine</name>
        <dbReference type="ChEBI" id="CHEBI:59789"/>
    </ligand>
</feature>
<dbReference type="HAMAP" id="MF_02126">
    <property type="entry name" value="RF_methyltr_PrmC"/>
    <property type="match status" value="1"/>
</dbReference>
<dbReference type="InterPro" id="IPR007848">
    <property type="entry name" value="Small_mtfrase_dom"/>
</dbReference>
<organism evidence="8 9">
    <name type="scientific">Candidatus Litorirhabdus singularis</name>
    <dbReference type="NCBI Taxonomy" id="2518993"/>
    <lineage>
        <taxon>Bacteria</taxon>
        <taxon>Pseudomonadati</taxon>
        <taxon>Pseudomonadota</taxon>
        <taxon>Gammaproteobacteria</taxon>
        <taxon>Cellvibrionales</taxon>
        <taxon>Halieaceae</taxon>
        <taxon>Candidatus Litorirhabdus</taxon>
    </lineage>
</organism>
<dbReference type="PROSITE" id="PS00092">
    <property type="entry name" value="N6_MTASE"/>
    <property type="match status" value="1"/>
</dbReference>